<dbReference type="EMBL" id="LN649230">
    <property type="protein sequence ID" value="CEI63177.1"/>
    <property type="molecule type" value="Genomic_DNA"/>
</dbReference>
<dbReference type="Proteomes" id="UP000245910">
    <property type="component" value="Chromosome II"/>
</dbReference>
<keyword evidence="2" id="KW-1185">Reference proteome</keyword>
<dbReference type="AlphaFoldDB" id="A0A2L2TFI8"/>
<evidence type="ECO:0000313" key="2">
    <source>
        <dbReference type="Proteomes" id="UP000245910"/>
    </source>
</evidence>
<protein>
    <submittedName>
        <fullName evidence="1">Uncharacterized protein</fullName>
    </submittedName>
</protein>
<evidence type="ECO:0000313" key="1">
    <source>
        <dbReference type="EMBL" id="CEI63177.1"/>
    </source>
</evidence>
<proteinExistence type="predicted"/>
<accession>A0A2L2TFI8</accession>
<reference evidence="2" key="1">
    <citation type="submission" date="2014-10" db="EMBL/GenBank/DDBJ databases">
        <authorList>
            <person name="King R."/>
        </authorList>
    </citation>
    <scope>NUCLEOTIDE SEQUENCE [LARGE SCALE GENOMIC DNA]</scope>
    <source>
        <strain evidence="2">A3/5</strain>
    </source>
</reference>
<organism evidence="1 2">
    <name type="scientific">Fusarium venenatum</name>
    <dbReference type="NCBI Taxonomy" id="56646"/>
    <lineage>
        <taxon>Eukaryota</taxon>
        <taxon>Fungi</taxon>
        <taxon>Dikarya</taxon>
        <taxon>Ascomycota</taxon>
        <taxon>Pezizomycotina</taxon>
        <taxon>Sordariomycetes</taxon>
        <taxon>Hypocreomycetidae</taxon>
        <taxon>Hypocreales</taxon>
        <taxon>Nectriaceae</taxon>
        <taxon>Fusarium</taxon>
    </lineage>
</organism>
<name>A0A2L2TFI8_9HYPO</name>
<sequence length="61" mass="6825">MDGHAVIGELAFAENKDCSKCTDLRVIDAYETSSYRSLINAAFVIIIRDQNLEDNSSSAWR</sequence>